<reference evidence="8 9" key="1">
    <citation type="journal article" date="2018" name="PLoS Pathog.">
        <title>Evolution of structural diversity of trichothecenes, a family of toxins produced by plant pathogenic and entomopathogenic fungi.</title>
        <authorList>
            <person name="Proctor R.H."/>
            <person name="McCormick S.P."/>
            <person name="Kim H.S."/>
            <person name="Cardoza R.E."/>
            <person name="Stanley A.M."/>
            <person name="Lindo L."/>
            <person name="Kelly A."/>
            <person name="Brown D.W."/>
            <person name="Lee T."/>
            <person name="Vaughan M.M."/>
            <person name="Alexander N.J."/>
            <person name="Busman M."/>
            <person name="Gutierrez S."/>
        </authorList>
    </citation>
    <scope>NUCLEOTIDE SEQUENCE [LARGE SCALE GENOMIC DNA]</scope>
    <source>
        <strain evidence="8 9">NRRL 20695</strain>
    </source>
</reference>
<proteinExistence type="predicted"/>
<dbReference type="OrthoDB" id="5390143at2759"/>
<keyword evidence="3 6" id="KW-1133">Transmembrane helix</keyword>
<comment type="caution">
    <text evidence="8">The sequence shown here is derived from an EMBL/GenBank/DDBJ whole genome shotgun (WGS) entry which is preliminary data.</text>
</comment>
<feature type="compositionally biased region" description="Low complexity" evidence="5">
    <location>
        <begin position="158"/>
        <end position="172"/>
    </location>
</feature>
<name>A0A395T380_9HYPO</name>
<feature type="signal peptide" evidence="7">
    <location>
        <begin position="1"/>
        <end position="20"/>
    </location>
</feature>
<dbReference type="AlphaFoldDB" id="A0A395T380"/>
<comment type="subcellular location">
    <subcellularLocation>
        <location evidence="1">Membrane</location>
        <topology evidence="1">Single-pass membrane protein</topology>
    </subcellularLocation>
</comment>
<evidence type="ECO:0000256" key="2">
    <source>
        <dbReference type="ARBA" id="ARBA00022692"/>
    </source>
</evidence>
<evidence type="ECO:0000256" key="6">
    <source>
        <dbReference type="SAM" id="Phobius"/>
    </source>
</evidence>
<keyword evidence="4 6" id="KW-0472">Membrane</keyword>
<keyword evidence="9" id="KW-1185">Reference proteome</keyword>
<organism evidence="8 9">
    <name type="scientific">Fusarium longipes</name>
    <dbReference type="NCBI Taxonomy" id="694270"/>
    <lineage>
        <taxon>Eukaryota</taxon>
        <taxon>Fungi</taxon>
        <taxon>Dikarya</taxon>
        <taxon>Ascomycota</taxon>
        <taxon>Pezizomycotina</taxon>
        <taxon>Sordariomycetes</taxon>
        <taxon>Hypocreomycetidae</taxon>
        <taxon>Hypocreales</taxon>
        <taxon>Nectriaceae</taxon>
        <taxon>Fusarium</taxon>
    </lineage>
</organism>
<feature type="region of interest" description="Disordered" evidence="5">
    <location>
        <begin position="243"/>
        <end position="276"/>
    </location>
</feature>
<dbReference type="GO" id="GO:0016020">
    <property type="term" value="C:membrane"/>
    <property type="evidence" value="ECO:0007669"/>
    <property type="project" value="UniProtKB-SubCell"/>
</dbReference>
<dbReference type="PANTHER" id="PTHR15549:SF26">
    <property type="entry name" value="AXIAL BUDDING PATTERN PROTEIN 2-RELATED"/>
    <property type="match status" value="1"/>
</dbReference>
<keyword evidence="7" id="KW-0732">Signal</keyword>
<keyword evidence="2 6" id="KW-0812">Transmembrane</keyword>
<dbReference type="PANTHER" id="PTHR15549">
    <property type="entry name" value="PAIRED IMMUNOGLOBULIN-LIKE TYPE 2 RECEPTOR"/>
    <property type="match status" value="1"/>
</dbReference>
<feature type="region of interest" description="Disordered" evidence="5">
    <location>
        <begin position="139"/>
        <end position="179"/>
    </location>
</feature>
<feature type="chain" id="PRO_5017188139" evidence="7">
    <location>
        <begin position="21"/>
        <end position="276"/>
    </location>
</feature>
<sequence length="276" mass="28897">MHALLPLTLLLGSFATRAAADTSFITPGGSGTSGWKNNPSYDVDESMNVEWQTDLDETNLLLWQDYPAAGGGTQYFVSLRENSTSTSFIWQVSFNGFSTDVKDGEDAVFHFSIFKSGTNDIYANSQAFNVTVPKDATSTSAAATTVEPSPTPTRDASETTTDAAAESTTDAASDSEDKGLSTGAVAGIAVGATLGGIAILAGIGFLLWRHFRKGAGAAAGGYAPPSEMPTGPQHQPVQEYYKAPEQTAPAEMAGQPWIHPPQQGYNQGPGGLHEAP</sequence>
<evidence type="ECO:0000256" key="7">
    <source>
        <dbReference type="SAM" id="SignalP"/>
    </source>
</evidence>
<dbReference type="InterPro" id="IPR051694">
    <property type="entry name" value="Immunoregulatory_rcpt-like"/>
</dbReference>
<feature type="transmembrane region" description="Helical" evidence="6">
    <location>
        <begin position="184"/>
        <end position="208"/>
    </location>
</feature>
<feature type="compositionally biased region" description="Gly residues" evidence="5">
    <location>
        <begin position="267"/>
        <end position="276"/>
    </location>
</feature>
<dbReference type="EMBL" id="PXOG01000053">
    <property type="protein sequence ID" value="RGP79194.1"/>
    <property type="molecule type" value="Genomic_DNA"/>
</dbReference>
<evidence type="ECO:0000313" key="8">
    <source>
        <dbReference type="EMBL" id="RGP79194.1"/>
    </source>
</evidence>
<evidence type="ECO:0000256" key="4">
    <source>
        <dbReference type="ARBA" id="ARBA00023136"/>
    </source>
</evidence>
<dbReference type="STRING" id="694270.A0A395T380"/>
<dbReference type="Proteomes" id="UP000266234">
    <property type="component" value="Unassembled WGS sequence"/>
</dbReference>
<dbReference type="GO" id="GO:0071944">
    <property type="term" value="C:cell periphery"/>
    <property type="evidence" value="ECO:0007669"/>
    <property type="project" value="UniProtKB-ARBA"/>
</dbReference>
<evidence type="ECO:0000313" key="9">
    <source>
        <dbReference type="Proteomes" id="UP000266234"/>
    </source>
</evidence>
<feature type="compositionally biased region" description="Low complexity" evidence="5">
    <location>
        <begin position="139"/>
        <end position="148"/>
    </location>
</feature>
<evidence type="ECO:0000256" key="5">
    <source>
        <dbReference type="SAM" id="MobiDB-lite"/>
    </source>
</evidence>
<evidence type="ECO:0000256" key="1">
    <source>
        <dbReference type="ARBA" id="ARBA00004167"/>
    </source>
</evidence>
<gene>
    <name evidence="8" type="ORF">FLONG3_2630</name>
</gene>
<protein>
    <submittedName>
        <fullName evidence="8">Crumbs like 3</fullName>
    </submittedName>
</protein>
<accession>A0A395T380</accession>
<evidence type="ECO:0000256" key="3">
    <source>
        <dbReference type="ARBA" id="ARBA00022989"/>
    </source>
</evidence>